<evidence type="ECO:0000313" key="2">
    <source>
        <dbReference type="EMBL" id="QUH23108.1"/>
    </source>
</evidence>
<keyword evidence="1" id="KW-0472">Membrane</keyword>
<dbReference type="EMBL" id="CP058560">
    <property type="protein sequence ID" value="QUH23108.1"/>
    <property type="molecule type" value="Genomic_DNA"/>
</dbReference>
<dbReference type="InterPro" id="IPR001646">
    <property type="entry name" value="5peptide_repeat"/>
</dbReference>
<proteinExistence type="predicted"/>
<protein>
    <submittedName>
        <fullName evidence="2">Pentapeptide repeat-containing protein</fullName>
    </submittedName>
</protein>
<name>A0A8T8K3N3_9EURY</name>
<organism evidence="2 3">
    <name type="scientific">Methanobacterium alkalithermotolerans</name>
    <dbReference type="NCBI Taxonomy" id="2731220"/>
    <lineage>
        <taxon>Archaea</taxon>
        <taxon>Methanobacteriati</taxon>
        <taxon>Methanobacteriota</taxon>
        <taxon>Methanomada group</taxon>
        <taxon>Methanobacteria</taxon>
        <taxon>Methanobacteriales</taxon>
        <taxon>Methanobacteriaceae</taxon>
        <taxon>Methanobacterium</taxon>
    </lineage>
</organism>
<keyword evidence="1" id="KW-1133">Transmembrane helix</keyword>
<accession>A0A8T8K3N3</accession>
<dbReference type="Gene3D" id="2.160.10.10">
    <property type="entry name" value="Hexapeptide repeat proteins"/>
    <property type="match status" value="1"/>
</dbReference>
<dbReference type="Proteomes" id="UP000681041">
    <property type="component" value="Chromosome"/>
</dbReference>
<evidence type="ECO:0000313" key="3">
    <source>
        <dbReference type="Proteomes" id="UP000681041"/>
    </source>
</evidence>
<dbReference type="OrthoDB" id="199127at2157"/>
<dbReference type="AlphaFoldDB" id="A0A8T8K3N3"/>
<keyword evidence="1" id="KW-0812">Transmembrane</keyword>
<keyword evidence="3" id="KW-1185">Reference proteome</keyword>
<feature type="transmembrane region" description="Helical" evidence="1">
    <location>
        <begin position="330"/>
        <end position="354"/>
    </location>
</feature>
<sequence length="359" mass="41667">MKCKIHGCEEKVLHKDLCILHLELPDDESSETFKRIEKLKIEKLENRKKSQNLNFKGAIFVNANFKGFETQQDIILTGAYIKKDLNFENSKIQADIWGDNVDIGENLCFELAHINGSVSFFKAKIYGNILFDHTIIGNYVWFQNATIAGEASFNYTIIGASVSFKDARITENLSFYAAEIEGNVWFNRAHIMGEAWFDRLKINGNLNFFNTTFENVKGQERAHRSAKIIWEKIGDREKADYSFYHEMEAKRKQKPFYFRYPEIIVQYLFGYGVHPSRLLFSFITLLLLFAFSYWVMEGLFSLDSLLNKLRFSFLTLIVPAYGVINAKTGLYSFLTILEAVIGAFTWPTFIVTFARKYMR</sequence>
<evidence type="ECO:0000256" key="1">
    <source>
        <dbReference type="SAM" id="Phobius"/>
    </source>
</evidence>
<feature type="transmembrane region" description="Helical" evidence="1">
    <location>
        <begin position="279"/>
        <end position="296"/>
    </location>
</feature>
<dbReference type="GeneID" id="64820027"/>
<dbReference type="KEGG" id="meme:HYG87_04640"/>
<dbReference type="Pfam" id="PF13576">
    <property type="entry name" value="Pentapeptide_3"/>
    <property type="match status" value="1"/>
</dbReference>
<gene>
    <name evidence="2" type="ORF">HYG87_04640</name>
</gene>
<dbReference type="RefSeq" id="WP_211534055.1">
    <property type="nucleotide sequence ID" value="NZ_CP058560.1"/>
</dbReference>
<reference evidence="2" key="1">
    <citation type="submission" date="2020-07" db="EMBL/GenBank/DDBJ databases">
        <title>Methanobacterium. sp. MethCan genome.</title>
        <authorList>
            <person name="Postec A."/>
            <person name="Quemeneur M."/>
        </authorList>
    </citation>
    <scope>NUCLEOTIDE SEQUENCE</scope>
    <source>
        <strain evidence="2">MethCAN</strain>
    </source>
</reference>